<sequence>MDDTTALLDRLTTQAGLHGLLSRTPVWVWILSGVERLIFPGDQRVIFKFARKPFTGEADTLRHVAAQGIPTPRLIASVEHGGMLGMLLEDLGEPVREATVDDGIAAAVATHNADPAGFLPVLDRKALIELPGRAVSSLADLRSSGRWSDTTDLDGPLLALDDHTDRLSLGADLPPFGLCHSEFHPTSLHIGPDGWRLLDWARAFTGPGLLDLASWQGTTGPADPATLRRMIRDYIRAGGYGEAARPRTGLPPEAWALGWHRLWIIAWYLEQATTWINDSRQDDFVAQVVRRHLREAITCLGIPTL</sequence>
<dbReference type="AlphaFoldDB" id="F8B497"/>
<dbReference type="SUPFAM" id="SSF56112">
    <property type="entry name" value="Protein kinase-like (PK-like)"/>
    <property type="match status" value="1"/>
</dbReference>
<evidence type="ECO:0000313" key="2">
    <source>
        <dbReference type="Proteomes" id="UP000001549"/>
    </source>
</evidence>
<keyword evidence="2" id="KW-1185">Reference proteome</keyword>
<dbReference type="GO" id="GO:0016740">
    <property type="term" value="F:transferase activity"/>
    <property type="evidence" value="ECO:0007669"/>
    <property type="project" value="UniProtKB-KW"/>
</dbReference>
<proteinExistence type="predicted"/>
<dbReference type="eggNOG" id="COG3178">
    <property type="taxonomic scope" value="Bacteria"/>
</dbReference>
<evidence type="ECO:0000313" key="1">
    <source>
        <dbReference type="EMBL" id="AEH11016.1"/>
    </source>
</evidence>
<protein>
    <submittedName>
        <fullName evidence="1">Aminoglycoside phosphotransferase</fullName>
    </submittedName>
</protein>
<dbReference type="InterPro" id="IPR011009">
    <property type="entry name" value="Kinase-like_dom_sf"/>
</dbReference>
<dbReference type="Proteomes" id="UP000001549">
    <property type="component" value="Chromosome"/>
</dbReference>
<dbReference type="HOGENOM" id="CLU_918020_0_0_11"/>
<dbReference type="STRING" id="656024.FsymDg_3739"/>
<reference evidence="1 2" key="1">
    <citation type="submission" date="2011-05" db="EMBL/GenBank/DDBJ databases">
        <title>Complete sequence of chromosome of Frankia symbiont of Datisca glomerata.</title>
        <authorList>
            <consortium name="US DOE Joint Genome Institute"/>
            <person name="Lucas S."/>
            <person name="Han J."/>
            <person name="Lapidus A."/>
            <person name="Cheng J.-F."/>
            <person name="Goodwin L."/>
            <person name="Pitluck S."/>
            <person name="Peters L."/>
            <person name="Mikhailova N."/>
            <person name="Chertkov O."/>
            <person name="Teshima H."/>
            <person name="Han C."/>
            <person name="Tapia R."/>
            <person name="Land M."/>
            <person name="Hauser L."/>
            <person name="Kyrpides N."/>
            <person name="Ivanova N."/>
            <person name="Pagani I."/>
            <person name="Berry A."/>
            <person name="Pawlowski K."/>
            <person name="Persson T."/>
            <person name="Vanden Heuvel B."/>
            <person name="Benson D."/>
            <person name="Woyke T."/>
        </authorList>
    </citation>
    <scope>NUCLEOTIDE SEQUENCE [LARGE SCALE GENOMIC DNA]</scope>
    <source>
        <strain evidence="2">4085684</strain>
    </source>
</reference>
<keyword evidence="1" id="KW-0808">Transferase</keyword>
<dbReference type="Gene3D" id="3.90.1200.10">
    <property type="match status" value="1"/>
</dbReference>
<name>F8B497_9ACTN</name>
<dbReference type="EMBL" id="CP002801">
    <property type="protein sequence ID" value="AEH11016.1"/>
    <property type="molecule type" value="Genomic_DNA"/>
</dbReference>
<dbReference type="KEGG" id="fsy:FsymDg_3739"/>
<organism evidence="1 2">
    <name type="scientific">Candidatus Protofrankia datiscae</name>
    <dbReference type="NCBI Taxonomy" id="2716812"/>
    <lineage>
        <taxon>Bacteria</taxon>
        <taxon>Bacillati</taxon>
        <taxon>Actinomycetota</taxon>
        <taxon>Actinomycetes</taxon>
        <taxon>Frankiales</taxon>
        <taxon>Frankiaceae</taxon>
        <taxon>Protofrankia</taxon>
    </lineage>
</organism>
<accession>F8B497</accession>
<dbReference type="RefSeq" id="WP_013874896.1">
    <property type="nucleotide sequence ID" value="NC_015656.1"/>
</dbReference>
<gene>
    <name evidence="1" type="ordered locus">FsymDg_3739</name>
</gene>